<proteinExistence type="predicted"/>
<name>M1DUP1_SOLTU</name>
<dbReference type="HOGENOM" id="CLU_029307_11_2_1"/>
<evidence type="ECO:0000256" key="1">
    <source>
        <dbReference type="SAM" id="MobiDB-lite"/>
    </source>
</evidence>
<evidence type="ECO:0000313" key="3">
    <source>
        <dbReference type="Proteomes" id="UP000011115"/>
    </source>
</evidence>
<organism evidence="2 3">
    <name type="scientific">Solanum tuberosum</name>
    <name type="common">Potato</name>
    <dbReference type="NCBI Taxonomy" id="4113"/>
    <lineage>
        <taxon>Eukaryota</taxon>
        <taxon>Viridiplantae</taxon>
        <taxon>Streptophyta</taxon>
        <taxon>Embryophyta</taxon>
        <taxon>Tracheophyta</taxon>
        <taxon>Spermatophyta</taxon>
        <taxon>Magnoliopsida</taxon>
        <taxon>eudicotyledons</taxon>
        <taxon>Gunneridae</taxon>
        <taxon>Pentapetalae</taxon>
        <taxon>asterids</taxon>
        <taxon>lamiids</taxon>
        <taxon>Solanales</taxon>
        <taxon>Solanaceae</taxon>
        <taxon>Solanoideae</taxon>
        <taxon>Solaneae</taxon>
        <taxon>Solanum</taxon>
    </lineage>
</organism>
<evidence type="ECO:0000313" key="2">
    <source>
        <dbReference type="EnsemblPlants" id="PGSC0003DMT400094693"/>
    </source>
</evidence>
<keyword evidence="3" id="KW-1185">Reference proteome</keyword>
<dbReference type="Proteomes" id="UP000011115">
    <property type="component" value="Unassembled WGS sequence"/>
</dbReference>
<protein>
    <submittedName>
        <fullName evidence="2">Polyprotein protein</fullName>
    </submittedName>
</protein>
<reference evidence="3" key="1">
    <citation type="journal article" date="2011" name="Nature">
        <title>Genome sequence and analysis of the tuber crop potato.</title>
        <authorList>
            <consortium name="The Potato Genome Sequencing Consortium"/>
        </authorList>
    </citation>
    <scope>NUCLEOTIDE SEQUENCE [LARGE SCALE GENOMIC DNA]</scope>
    <source>
        <strain evidence="3">cv. DM1-3 516 R44</strain>
    </source>
</reference>
<accession>M1DUP1</accession>
<feature type="region of interest" description="Disordered" evidence="1">
    <location>
        <begin position="88"/>
        <end position="125"/>
    </location>
</feature>
<sequence length="150" mass="16654">MGHLAQSADLRATRLERDIPCMIEAAILAALMPLRASVDDLTARVTTCESRQGESFEDLALKAKVADLRKDLDYLKSTDFTSLIQNADDVNAPETSGIPPNTSRDIHREESTVDESDAETDESRQGCMRRAYTEICLPLGRLRETLETLL</sequence>
<dbReference type="InParanoid" id="M1DUP1"/>
<dbReference type="AlphaFoldDB" id="M1DUP1"/>
<dbReference type="PaxDb" id="4113-PGSC0003DMT400094693"/>
<reference evidence="2" key="2">
    <citation type="submission" date="2015-06" db="UniProtKB">
        <authorList>
            <consortium name="EnsemblPlants"/>
        </authorList>
    </citation>
    <scope>IDENTIFICATION</scope>
    <source>
        <strain evidence="2">DM1-3 516 R44</strain>
    </source>
</reference>
<dbReference type="EnsemblPlants" id="PGSC0003DMT400094693">
    <property type="protein sequence ID" value="PGSC0003DMT400094693"/>
    <property type="gene ID" value="PGSC0003DMG400044264"/>
</dbReference>
<dbReference type="Gramene" id="PGSC0003DMT400094693">
    <property type="protein sequence ID" value="PGSC0003DMT400094693"/>
    <property type="gene ID" value="PGSC0003DMG400044264"/>
</dbReference>